<dbReference type="Gene3D" id="3.40.718.10">
    <property type="entry name" value="Isopropylmalate Dehydrogenase"/>
    <property type="match status" value="1"/>
</dbReference>
<gene>
    <name evidence="5" type="ORF">IM816_09020</name>
</gene>
<dbReference type="Proteomes" id="UP001056681">
    <property type="component" value="Chromosome"/>
</dbReference>
<evidence type="ECO:0000313" key="5">
    <source>
        <dbReference type="EMBL" id="URL60196.1"/>
    </source>
</evidence>
<dbReference type="RefSeq" id="WP_250340650.1">
    <property type="nucleotide sequence ID" value="NZ_CP063231.1"/>
</dbReference>
<keyword evidence="2" id="KW-0808">Transferase</keyword>
<dbReference type="NCBIfam" id="NF006045">
    <property type="entry name" value="PRK08190.1"/>
    <property type="match status" value="1"/>
</dbReference>
<dbReference type="PANTHER" id="PTHR43356">
    <property type="entry name" value="PHOSPHATE ACETYLTRANSFERASE"/>
    <property type="match status" value="1"/>
</dbReference>
<evidence type="ECO:0000313" key="6">
    <source>
        <dbReference type="Proteomes" id="UP001056681"/>
    </source>
</evidence>
<keyword evidence="3" id="KW-0012">Acyltransferase</keyword>
<dbReference type="InterPro" id="IPR012147">
    <property type="entry name" value="P_Ac_Bu_trans"/>
</dbReference>
<sequence>MSLPSTDTIADADLRHPRFRFLLSRCRNRPKLPMGVVHPCSAVSLEGALDAASHGLIEPWLFGPETHIRRLADTLGRGLEGVIIHDAPDAHTAAQFAVMAGRRGDVAALMKGDMHTSDLLHVLLDRDTGLRGPGRMTHAFAIDTPAYAHPLIVSDAAIHIRPNLDEKRDICQNAIDLAKAIGIERRHVAILAAVETLHEDMPATLHAAALSKMAARGQIADADVDGPLALDNALSPAAARLKHIDSHVAGRANILIAPDLESGNLLTKALVLLADGIAAGMVLGAALPVALTSRSDTSAARVASAAMAVLLAAQERAA</sequence>
<dbReference type="InterPro" id="IPR002505">
    <property type="entry name" value="PTA_PTB"/>
</dbReference>
<dbReference type="InterPro" id="IPR050500">
    <property type="entry name" value="Phos_Acetyltrans/Butyryltrans"/>
</dbReference>
<dbReference type="PIRSF" id="PIRSF000428">
    <property type="entry name" value="P_Ac_trans"/>
    <property type="match status" value="1"/>
</dbReference>
<accession>A0ABY4TBW0</accession>
<comment type="similarity">
    <text evidence="1">Belongs to the phosphate acetyltransferase and butyryltransferase family.</text>
</comment>
<evidence type="ECO:0000256" key="2">
    <source>
        <dbReference type="ARBA" id="ARBA00022679"/>
    </source>
</evidence>
<proteinExistence type="inferred from homology"/>
<protein>
    <submittedName>
        <fullName evidence="5">Bifunctional enoyl-CoA hydratase/phosphate acetyltransferase</fullName>
    </submittedName>
</protein>
<evidence type="ECO:0000259" key="4">
    <source>
        <dbReference type="Pfam" id="PF01515"/>
    </source>
</evidence>
<dbReference type="SUPFAM" id="SSF53659">
    <property type="entry name" value="Isocitrate/Isopropylmalate dehydrogenase-like"/>
    <property type="match status" value="1"/>
</dbReference>
<dbReference type="EMBL" id="CP063231">
    <property type="protein sequence ID" value="URL60196.1"/>
    <property type="molecule type" value="Genomic_DNA"/>
</dbReference>
<organism evidence="5 6">
    <name type="scientific">Luteibacter flocculans</name>
    <dbReference type="NCBI Taxonomy" id="2780091"/>
    <lineage>
        <taxon>Bacteria</taxon>
        <taxon>Pseudomonadati</taxon>
        <taxon>Pseudomonadota</taxon>
        <taxon>Gammaproteobacteria</taxon>
        <taxon>Lysobacterales</taxon>
        <taxon>Rhodanobacteraceae</taxon>
        <taxon>Luteibacter</taxon>
    </lineage>
</organism>
<name>A0ABY4TBW0_9GAMM</name>
<evidence type="ECO:0000256" key="3">
    <source>
        <dbReference type="ARBA" id="ARBA00023315"/>
    </source>
</evidence>
<feature type="domain" description="Phosphate acetyl/butaryl transferase" evidence="4">
    <location>
        <begin position="82"/>
        <end position="309"/>
    </location>
</feature>
<reference evidence="5" key="1">
    <citation type="submission" date="2020-10" db="EMBL/GenBank/DDBJ databases">
        <title>Whole-genome sequence of Luteibacter sp. EIF3.</title>
        <authorList>
            <person name="Friedrich I."/>
            <person name="Hertel R."/>
            <person name="Daniel R."/>
        </authorList>
    </citation>
    <scope>NUCLEOTIDE SEQUENCE</scope>
    <source>
        <strain evidence="5">EIF3</strain>
    </source>
</reference>
<evidence type="ECO:0000256" key="1">
    <source>
        <dbReference type="ARBA" id="ARBA00005656"/>
    </source>
</evidence>
<dbReference type="PANTHER" id="PTHR43356:SF2">
    <property type="entry name" value="PHOSPHATE ACETYLTRANSFERASE"/>
    <property type="match status" value="1"/>
</dbReference>
<dbReference type="Pfam" id="PF01515">
    <property type="entry name" value="PTA_PTB"/>
    <property type="match status" value="1"/>
</dbReference>
<keyword evidence="6" id="KW-1185">Reference proteome</keyword>